<protein>
    <recommendedName>
        <fullName evidence="2">Antitoxin</fullName>
    </recommendedName>
</protein>
<accession>A0A0M2V3T1</accession>
<dbReference type="Proteomes" id="UP000034228">
    <property type="component" value="Unassembled WGS sequence"/>
</dbReference>
<evidence type="ECO:0000256" key="2">
    <source>
        <dbReference type="RuleBase" id="RU362080"/>
    </source>
</evidence>
<evidence type="ECO:0000313" key="4">
    <source>
        <dbReference type="Proteomes" id="UP000034228"/>
    </source>
</evidence>
<reference evidence="3 4" key="1">
    <citation type="submission" date="2015-03" db="EMBL/GenBank/DDBJ databases">
        <title>Draft genome sequences of two protease-producing strains of Arsukibacterium isolated from two cold and alkaline environments.</title>
        <authorList>
            <person name="Lylloff J.E."/>
            <person name="Skov L.B."/>
            <person name="Jepsen M."/>
            <person name="Hallin P.F."/>
            <person name="Sorensen S.J."/>
            <person name="Stougaard P."/>
            <person name="Glaring M.A."/>
        </authorList>
    </citation>
    <scope>NUCLEOTIDE SEQUENCE [LARGE SCALE GENOMIC DNA]</scope>
    <source>
        <strain evidence="3 4">GCM72</strain>
    </source>
</reference>
<gene>
    <name evidence="3" type="ORF">WG68_16745</name>
</gene>
<evidence type="ECO:0000313" key="3">
    <source>
        <dbReference type="EMBL" id="KKO44295.1"/>
    </source>
</evidence>
<comment type="function">
    <text evidence="2">Antitoxin component of a type II toxin-antitoxin (TA) system.</text>
</comment>
<evidence type="ECO:0000256" key="1">
    <source>
        <dbReference type="ARBA" id="ARBA00009981"/>
    </source>
</evidence>
<comment type="similarity">
    <text evidence="1 2">Belongs to the phD/YefM antitoxin family.</text>
</comment>
<dbReference type="InterPro" id="IPR036165">
    <property type="entry name" value="YefM-like_sf"/>
</dbReference>
<proteinExistence type="inferred from homology"/>
<dbReference type="PATRIC" id="fig|336831.14.peg.2132"/>
<organism evidence="3 4">
    <name type="scientific">Arsukibacterium ikkense</name>
    <dbReference type="NCBI Taxonomy" id="336831"/>
    <lineage>
        <taxon>Bacteria</taxon>
        <taxon>Pseudomonadati</taxon>
        <taxon>Pseudomonadota</taxon>
        <taxon>Gammaproteobacteria</taxon>
        <taxon>Chromatiales</taxon>
        <taxon>Chromatiaceae</taxon>
        <taxon>Arsukibacterium</taxon>
    </lineage>
</organism>
<dbReference type="Pfam" id="PF02604">
    <property type="entry name" value="PhdYeFM_antitox"/>
    <property type="match status" value="1"/>
</dbReference>
<keyword evidence="4" id="KW-1185">Reference proteome</keyword>
<dbReference type="Gene3D" id="3.40.1620.10">
    <property type="entry name" value="YefM-like domain"/>
    <property type="match status" value="1"/>
</dbReference>
<dbReference type="InterPro" id="IPR006442">
    <property type="entry name" value="Antitoxin_Phd/YefM"/>
</dbReference>
<name>A0A0M2V3T1_9GAMM</name>
<dbReference type="STRING" id="336831.WG68_16745"/>
<dbReference type="EMBL" id="LAHO01000018">
    <property type="protein sequence ID" value="KKO44295.1"/>
    <property type="molecule type" value="Genomic_DNA"/>
</dbReference>
<dbReference type="RefSeq" id="WP_046558887.1">
    <property type="nucleotide sequence ID" value="NZ_LAHO01000018.1"/>
</dbReference>
<dbReference type="NCBIfam" id="TIGR01552">
    <property type="entry name" value="phd_fam"/>
    <property type="match status" value="1"/>
</dbReference>
<dbReference type="AlphaFoldDB" id="A0A0M2V3T1"/>
<dbReference type="SUPFAM" id="SSF143120">
    <property type="entry name" value="YefM-like"/>
    <property type="match status" value="1"/>
</dbReference>
<comment type="caution">
    <text evidence="3">The sequence shown here is derived from an EMBL/GenBank/DDBJ whole genome shotgun (WGS) entry which is preliminary data.</text>
</comment>
<dbReference type="OrthoDB" id="6168250at2"/>
<sequence length="72" mass="8291">MQTETITYLKEHANSLELREELVITKNGKPAFVIQSYADYEFQQETVALLKLLNLSEKSLQNAELSLEQAFE</sequence>